<protein>
    <submittedName>
        <fullName evidence="2">Uncharacterized protein</fullName>
    </submittedName>
</protein>
<reference evidence="2 3" key="1">
    <citation type="submission" date="2016-10" db="EMBL/GenBank/DDBJ databases">
        <title>Draft genome sequences of four alkaliphilic bacteria belonging to the Anaerobacillus genus.</title>
        <authorList>
            <person name="Bassil N.M."/>
            <person name="Lloyd J.R."/>
        </authorList>
    </citation>
    <scope>NUCLEOTIDE SEQUENCE [LARGE SCALE GENOMIC DNA]</scope>
    <source>
        <strain evidence="2 3">DSM 15340</strain>
    </source>
</reference>
<sequence length="67" mass="7940">MDDLLDRVLGFLPSRGSFWTAVGFVIFMIALQRVNDWVQKKIKLPWMEEKNQQQRKALEQSRNSESE</sequence>
<dbReference type="EMBL" id="MLQQ01000025">
    <property type="protein sequence ID" value="OIJ11868.1"/>
    <property type="molecule type" value="Genomic_DNA"/>
</dbReference>
<feature type="transmembrane region" description="Helical" evidence="1">
    <location>
        <begin position="16"/>
        <end position="34"/>
    </location>
</feature>
<keyword evidence="3" id="KW-1185">Reference proteome</keyword>
<keyword evidence="1" id="KW-0812">Transmembrane</keyword>
<keyword evidence="1" id="KW-0472">Membrane</keyword>
<dbReference type="RefSeq" id="WP_071313446.1">
    <property type="nucleotide sequence ID" value="NZ_MLQQ01000025.1"/>
</dbReference>
<evidence type="ECO:0000313" key="2">
    <source>
        <dbReference type="EMBL" id="OIJ11868.1"/>
    </source>
</evidence>
<accession>A0A1S2LH68</accession>
<gene>
    <name evidence="2" type="ORF">BKP35_11235</name>
</gene>
<name>A0A1S2LH68_9BACI</name>
<dbReference type="AlphaFoldDB" id="A0A1S2LH68"/>
<dbReference type="OrthoDB" id="2942864at2"/>
<dbReference type="Proteomes" id="UP000180098">
    <property type="component" value="Unassembled WGS sequence"/>
</dbReference>
<keyword evidence="1" id="KW-1133">Transmembrane helix</keyword>
<evidence type="ECO:0000313" key="3">
    <source>
        <dbReference type="Proteomes" id="UP000180098"/>
    </source>
</evidence>
<organism evidence="2 3">
    <name type="scientific">Anaerobacillus arseniciselenatis</name>
    <dbReference type="NCBI Taxonomy" id="85682"/>
    <lineage>
        <taxon>Bacteria</taxon>
        <taxon>Bacillati</taxon>
        <taxon>Bacillota</taxon>
        <taxon>Bacilli</taxon>
        <taxon>Bacillales</taxon>
        <taxon>Bacillaceae</taxon>
        <taxon>Anaerobacillus</taxon>
    </lineage>
</organism>
<evidence type="ECO:0000256" key="1">
    <source>
        <dbReference type="SAM" id="Phobius"/>
    </source>
</evidence>
<proteinExistence type="predicted"/>
<comment type="caution">
    <text evidence="2">The sequence shown here is derived from an EMBL/GenBank/DDBJ whole genome shotgun (WGS) entry which is preliminary data.</text>
</comment>